<evidence type="ECO:0000256" key="1">
    <source>
        <dbReference type="SAM" id="Phobius"/>
    </source>
</evidence>
<sequence length="203" mass="22789">MTTFARAVLYFFIVYLLILYQSVNCDYTVDSVSSVDSFSSTVAHNITTYSPTIVPTTSTTNKSNTSSLTTTSITSVTSTTTITATITTEAVETTINTSEYSQSTTTPVTSTPVLPQARSEPGWWLFIALVLTIVIVVIAGVIFYNRQQSPYRRSMSCLQWFRQCNLRFLQNWRSHDDDTDNIILQLEPSDVSNDQWPSRISFN</sequence>
<organism evidence="2 3">
    <name type="scientific">Adineta ricciae</name>
    <name type="common">Rotifer</name>
    <dbReference type="NCBI Taxonomy" id="249248"/>
    <lineage>
        <taxon>Eukaryota</taxon>
        <taxon>Metazoa</taxon>
        <taxon>Spiralia</taxon>
        <taxon>Gnathifera</taxon>
        <taxon>Rotifera</taxon>
        <taxon>Eurotatoria</taxon>
        <taxon>Bdelloidea</taxon>
        <taxon>Adinetida</taxon>
        <taxon>Adinetidae</taxon>
        <taxon>Adineta</taxon>
    </lineage>
</organism>
<proteinExistence type="predicted"/>
<evidence type="ECO:0000313" key="2">
    <source>
        <dbReference type="EMBL" id="CAF0928427.1"/>
    </source>
</evidence>
<feature type="transmembrane region" description="Helical" evidence="1">
    <location>
        <begin position="123"/>
        <end position="145"/>
    </location>
</feature>
<protein>
    <submittedName>
        <fullName evidence="2">Uncharacterized protein</fullName>
    </submittedName>
</protein>
<comment type="caution">
    <text evidence="2">The sequence shown here is derived from an EMBL/GenBank/DDBJ whole genome shotgun (WGS) entry which is preliminary data.</text>
</comment>
<dbReference type="EMBL" id="CAJNOJ010000040">
    <property type="protein sequence ID" value="CAF0928427.1"/>
    <property type="molecule type" value="Genomic_DNA"/>
</dbReference>
<dbReference type="OrthoDB" id="10063703at2759"/>
<keyword evidence="1" id="KW-0812">Transmembrane</keyword>
<dbReference type="Proteomes" id="UP000663852">
    <property type="component" value="Unassembled WGS sequence"/>
</dbReference>
<feature type="transmembrane region" description="Helical" evidence="1">
    <location>
        <begin position="7"/>
        <end position="23"/>
    </location>
</feature>
<keyword evidence="1" id="KW-0472">Membrane</keyword>
<dbReference type="AlphaFoldDB" id="A0A814BHF5"/>
<keyword evidence="1" id="KW-1133">Transmembrane helix</keyword>
<accession>A0A814BHF5</accession>
<reference evidence="2" key="1">
    <citation type="submission" date="2021-02" db="EMBL/GenBank/DDBJ databases">
        <authorList>
            <person name="Nowell W R."/>
        </authorList>
    </citation>
    <scope>NUCLEOTIDE SEQUENCE</scope>
</reference>
<evidence type="ECO:0000313" key="3">
    <source>
        <dbReference type="Proteomes" id="UP000663852"/>
    </source>
</evidence>
<name>A0A814BHF5_ADIRI</name>
<gene>
    <name evidence="2" type="ORF">EDS130_LOCUS11161</name>
</gene>